<reference evidence="4 5" key="1">
    <citation type="submission" date="2019-03" db="EMBL/GenBank/DDBJ databases">
        <title>Genomics of glacier-inhabiting Cryobacterium strains.</title>
        <authorList>
            <person name="Liu Q."/>
            <person name="Xin Y.-H."/>
        </authorList>
    </citation>
    <scope>NUCLEOTIDE SEQUENCE [LARGE SCALE GENOMIC DNA]</scope>
    <source>
        <strain evidence="4 5">TMT1-1</strain>
    </source>
</reference>
<evidence type="ECO:0000313" key="4">
    <source>
        <dbReference type="EMBL" id="TFD24526.1"/>
    </source>
</evidence>
<dbReference type="SUPFAM" id="SSF55729">
    <property type="entry name" value="Acyl-CoA N-acyltransferases (Nat)"/>
    <property type="match status" value="1"/>
</dbReference>
<accession>A0A4R8ZE19</accession>
<keyword evidence="5" id="KW-1185">Reference proteome</keyword>
<dbReference type="EMBL" id="SOGT01000014">
    <property type="protein sequence ID" value="TFD24526.1"/>
    <property type="molecule type" value="Genomic_DNA"/>
</dbReference>
<gene>
    <name evidence="4" type="ORF">E3T27_12855</name>
</gene>
<keyword evidence="2" id="KW-0012">Acyltransferase</keyword>
<dbReference type="OrthoDB" id="3174517at2"/>
<dbReference type="CDD" id="cd04301">
    <property type="entry name" value="NAT_SF"/>
    <property type="match status" value="1"/>
</dbReference>
<evidence type="ECO:0000313" key="5">
    <source>
        <dbReference type="Proteomes" id="UP000298424"/>
    </source>
</evidence>
<organism evidence="4 5">
    <name type="scientific">Cryobacterium lyxosi</name>
    <dbReference type="NCBI Taxonomy" id="1259228"/>
    <lineage>
        <taxon>Bacteria</taxon>
        <taxon>Bacillati</taxon>
        <taxon>Actinomycetota</taxon>
        <taxon>Actinomycetes</taxon>
        <taxon>Micrococcales</taxon>
        <taxon>Microbacteriaceae</taxon>
        <taxon>Cryobacterium</taxon>
    </lineage>
</organism>
<dbReference type="InterPro" id="IPR050832">
    <property type="entry name" value="Bact_Acetyltransf"/>
</dbReference>
<dbReference type="RefSeq" id="WP_134573204.1">
    <property type="nucleotide sequence ID" value="NZ_SOGT01000014.1"/>
</dbReference>
<evidence type="ECO:0000256" key="2">
    <source>
        <dbReference type="ARBA" id="ARBA00023315"/>
    </source>
</evidence>
<sequence length="167" mass="18301">MPQFLAVSVADAAALALLNEYFRSPELSFRQSHGSYHPTYPVAEQFVPPQGLFLVVLDGQAANDVGGTYVGCGGIRRLQTTTNEPVCFEVKHLWMQPRTRGRGWGRMLLAALESRASDLGAAEIVLDTNVSLSTAGALYHSTGYESIPAYNDNPNATHWYRKRLSAN</sequence>
<dbReference type="InterPro" id="IPR016181">
    <property type="entry name" value="Acyl_CoA_acyltransferase"/>
</dbReference>
<dbReference type="Proteomes" id="UP000298424">
    <property type="component" value="Unassembled WGS sequence"/>
</dbReference>
<name>A0A4R8ZE19_9MICO</name>
<comment type="caution">
    <text evidence="4">The sequence shown here is derived from an EMBL/GenBank/DDBJ whole genome shotgun (WGS) entry which is preliminary data.</text>
</comment>
<dbReference type="Gene3D" id="3.40.630.30">
    <property type="match status" value="1"/>
</dbReference>
<keyword evidence="1 4" id="KW-0808">Transferase</keyword>
<dbReference type="PANTHER" id="PTHR43877:SF2">
    <property type="entry name" value="AMINOALKYLPHOSPHONATE N-ACETYLTRANSFERASE-RELATED"/>
    <property type="match status" value="1"/>
</dbReference>
<evidence type="ECO:0000256" key="1">
    <source>
        <dbReference type="ARBA" id="ARBA00022679"/>
    </source>
</evidence>
<feature type="domain" description="N-acetyltransferase" evidence="3">
    <location>
        <begin position="5"/>
        <end position="165"/>
    </location>
</feature>
<dbReference type="PROSITE" id="PS51186">
    <property type="entry name" value="GNAT"/>
    <property type="match status" value="1"/>
</dbReference>
<dbReference type="InterPro" id="IPR000182">
    <property type="entry name" value="GNAT_dom"/>
</dbReference>
<protein>
    <submittedName>
        <fullName evidence="4">GNAT family N-acetyltransferase</fullName>
    </submittedName>
</protein>
<dbReference type="AlphaFoldDB" id="A0A4R8ZE19"/>
<proteinExistence type="predicted"/>
<dbReference type="Pfam" id="PF00583">
    <property type="entry name" value="Acetyltransf_1"/>
    <property type="match status" value="1"/>
</dbReference>
<dbReference type="GO" id="GO:0016747">
    <property type="term" value="F:acyltransferase activity, transferring groups other than amino-acyl groups"/>
    <property type="evidence" value="ECO:0007669"/>
    <property type="project" value="InterPro"/>
</dbReference>
<evidence type="ECO:0000259" key="3">
    <source>
        <dbReference type="PROSITE" id="PS51186"/>
    </source>
</evidence>
<dbReference type="PANTHER" id="PTHR43877">
    <property type="entry name" value="AMINOALKYLPHOSPHONATE N-ACETYLTRANSFERASE-RELATED-RELATED"/>
    <property type="match status" value="1"/>
</dbReference>